<dbReference type="Pfam" id="PF00135">
    <property type="entry name" value="COesterase"/>
    <property type="match status" value="1"/>
</dbReference>
<dbReference type="SUPFAM" id="SSF53474">
    <property type="entry name" value="alpha/beta-Hydrolases"/>
    <property type="match status" value="1"/>
</dbReference>
<keyword evidence="3" id="KW-1185">Reference proteome</keyword>
<evidence type="ECO:0000259" key="1">
    <source>
        <dbReference type="Pfam" id="PF00135"/>
    </source>
</evidence>
<dbReference type="InterPro" id="IPR029058">
    <property type="entry name" value="AB_hydrolase_fold"/>
</dbReference>
<proteinExistence type="predicted"/>
<dbReference type="RefSeq" id="WP_344530269.1">
    <property type="nucleotide sequence ID" value="NZ_BAAAUG010000216.1"/>
</dbReference>
<comment type="caution">
    <text evidence="2">The sequence shown here is derived from an EMBL/GenBank/DDBJ whole genome shotgun (WGS) entry which is preliminary data.</text>
</comment>
<accession>A0ABP6NJJ0</accession>
<evidence type="ECO:0000313" key="3">
    <source>
        <dbReference type="Proteomes" id="UP001501637"/>
    </source>
</evidence>
<dbReference type="EMBL" id="BAAAUG010000216">
    <property type="protein sequence ID" value="GAA3150436.1"/>
    <property type="molecule type" value="Genomic_DNA"/>
</dbReference>
<reference evidence="3" key="1">
    <citation type="journal article" date="2019" name="Int. J. Syst. Evol. Microbiol.">
        <title>The Global Catalogue of Microorganisms (GCM) 10K type strain sequencing project: providing services to taxonomists for standard genome sequencing and annotation.</title>
        <authorList>
            <consortium name="The Broad Institute Genomics Platform"/>
            <consortium name="The Broad Institute Genome Sequencing Center for Infectious Disease"/>
            <person name="Wu L."/>
            <person name="Ma J."/>
        </authorList>
    </citation>
    <scope>NUCLEOTIDE SEQUENCE [LARGE SCALE GENOMIC DNA]</scope>
    <source>
        <strain evidence="3">JCM 9092</strain>
    </source>
</reference>
<sequence length="101" mass="11165">MITDRMWARGTQAQHDALARHVPVYAYVFADRDAPMFLPLPGDFDFGAFHAGDIPYLFEDETAEPQFTPAQRRLSATMSEYWAAFARTGTPGAGGLPAREG</sequence>
<feature type="domain" description="Carboxylesterase type B" evidence="1">
    <location>
        <begin position="1"/>
        <end position="92"/>
    </location>
</feature>
<gene>
    <name evidence="2" type="ORF">GCM10010449_80990</name>
</gene>
<evidence type="ECO:0000313" key="2">
    <source>
        <dbReference type="EMBL" id="GAA3150436.1"/>
    </source>
</evidence>
<dbReference type="InterPro" id="IPR002018">
    <property type="entry name" value="CarbesteraseB"/>
</dbReference>
<organism evidence="2 3">
    <name type="scientific">Streptomyces rectiviolaceus</name>
    <dbReference type="NCBI Taxonomy" id="332591"/>
    <lineage>
        <taxon>Bacteria</taxon>
        <taxon>Bacillati</taxon>
        <taxon>Actinomycetota</taxon>
        <taxon>Actinomycetes</taxon>
        <taxon>Kitasatosporales</taxon>
        <taxon>Streptomycetaceae</taxon>
        <taxon>Streptomyces</taxon>
    </lineage>
</organism>
<dbReference type="Proteomes" id="UP001501637">
    <property type="component" value="Unassembled WGS sequence"/>
</dbReference>
<name>A0ABP6NJJ0_9ACTN</name>
<protein>
    <recommendedName>
        <fullName evidence="1">Carboxylesterase type B domain-containing protein</fullName>
    </recommendedName>
</protein>
<dbReference type="Gene3D" id="3.40.50.1820">
    <property type="entry name" value="alpha/beta hydrolase"/>
    <property type="match status" value="1"/>
</dbReference>